<dbReference type="Proteomes" id="UP000217349">
    <property type="component" value="Chromosome"/>
</dbReference>
<dbReference type="SUPFAM" id="SSF111352">
    <property type="entry name" value="Ammonium transporter"/>
    <property type="match status" value="1"/>
</dbReference>
<comment type="subcellular location">
    <subcellularLocation>
        <location evidence="1">Membrane</location>
        <topology evidence="1">Multi-pass membrane protein</topology>
    </subcellularLocation>
</comment>
<evidence type="ECO:0000256" key="5">
    <source>
        <dbReference type="SAM" id="Phobius"/>
    </source>
</evidence>
<keyword evidence="2 5" id="KW-0812">Transmembrane</keyword>
<dbReference type="AlphaFoldDB" id="A0A290HAP4"/>
<evidence type="ECO:0000256" key="1">
    <source>
        <dbReference type="ARBA" id="ARBA00004141"/>
    </source>
</evidence>
<evidence type="ECO:0000313" key="8">
    <source>
        <dbReference type="Proteomes" id="UP000217349"/>
    </source>
</evidence>
<feature type="transmembrane region" description="Helical" evidence="5">
    <location>
        <begin position="311"/>
        <end position="334"/>
    </location>
</feature>
<dbReference type="RefSeq" id="WP_096045529.1">
    <property type="nucleotide sequence ID" value="NZ_CP023275.1"/>
</dbReference>
<gene>
    <name evidence="7" type="ORF">SJPD1_0152</name>
</gene>
<dbReference type="InterPro" id="IPR024041">
    <property type="entry name" value="NH4_transpt_AmtB-like_dom"/>
</dbReference>
<dbReference type="Pfam" id="PF00909">
    <property type="entry name" value="Ammonium_transp"/>
    <property type="match status" value="1"/>
</dbReference>
<dbReference type="Gene3D" id="1.10.3430.10">
    <property type="entry name" value="Ammonium transporter AmtB like domains"/>
    <property type="match status" value="1"/>
</dbReference>
<evidence type="ECO:0000256" key="2">
    <source>
        <dbReference type="ARBA" id="ARBA00022692"/>
    </source>
</evidence>
<feature type="transmembrane region" description="Helical" evidence="5">
    <location>
        <begin position="152"/>
        <end position="172"/>
    </location>
</feature>
<feature type="transmembrane region" description="Helical" evidence="5">
    <location>
        <begin position="224"/>
        <end position="248"/>
    </location>
</feature>
<dbReference type="EMBL" id="CP023275">
    <property type="protein sequence ID" value="ATB68281.1"/>
    <property type="molecule type" value="Genomic_DNA"/>
</dbReference>
<evidence type="ECO:0000256" key="3">
    <source>
        <dbReference type="ARBA" id="ARBA00022989"/>
    </source>
</evidence>
<keyword evidence="3 5" id="KW-1133">Transmembrane helix</keyword>
<sequence>MDQSHMHYIIDTFFLLFSSVLIIFMVPGFAMLEAGLVRSKNVSAVLTGNVMLYAITSFIFLLWGYNNMFGGNGFFLEGVTTDGYSPYAYFLFQMAFVSKTVSIMSGGVSERIRIIPFMIFAVLMSGFIYPIVGNAIWGGGFLKEVHDLAGCTVIHSVGGWALLAGILVLGARRGRYSKEGQIRAIPASNIPLVTLGGMLLWIGWFGFNGGSAFHISSVEHADLVGLIIVNTNTAGLAGAIIAAMIVYVQYRKLDITMILNGALGGLVAITASADVVGLWEPIIIGAVGGTLVVFAIPLFDKFKIDDPVGALSVHLVNGIWGTIAVALFADFSLVTQLKGIAITGLFTFPVSYVAFVIIKKVIGLRSDEEHEYVGLDLEECGLEAYPEFIKSKV</sequence>
<dbReference type="GO" id="GO:0008519">
    <property type="term" value="F:ammonium channel activity"/>
    <property type="evidence" value="ECO:0007669"/>
    <property type="project" value="InterPro"/>
</dbReference>
<feature type="transmembrane region" description="Helical" evidence="5">
    <location>
        <begin position="340"/>
        <end position="358"/>
    </location>
</feature>
<dbReference type="InterPro" id="IPR029020">
    <property type="entry name" value="Ammonium/urea_transptr"/>
</dbReference>
<feature type="transmembrane region" description="Helical" evidence="5">
    <location>
        <begin position="84"/>
        <end position="102"/>
    </location>
</feature>
<keyword evidence="4 5" id="KW-0472">Membrane</keyword>
<proteinExistence type="predicted"/>
<dbReference type="PANTHER" id="PTHR11730:SF62">
    <property type="entry name" value="AMMONIUM TRANSPORTER SLL1017-RELATED"/>
    <property type="match status" value="1"/>
</dbReference>
<dbReference type="GO" id="GO:0097272">
    <property type="term" value="P:ammonium homeostasis"/>
    <property type="evidence" value="ECO:0007669"/>
    <property type="project" value="TreeGrafter"/>
</dbReference>
<evidence type="ECO:0000256" key="4">
    <source>
        <dbReference type="ARBA" id="ARBA00023136"/>
    </source>
</evidence>
<dbReference type="PANTHER" id="PTHR11730">
    <property type="entry name" value="AMMONIUM TRANSPORTER"/>
    <property type="match status" value="1"/>
</dbReference>
<name>A0A290HAP4_9BACT</name>
<feature type="transmembrane region" description="Helical" evidence="5">
    <location>
        <begin position="114"/>
        <end position="132"/>
    </location>
</feature>
<protein>
    <submittedName>
        <fullName evidence="7">Ammonium transporter</fullName>
    </submittedName>
</protein>
<dbReference type="OrthoDB" id="9814202at2"/>
<feature type="transmembrane region" description="Helical" evidence="5">
    <location>
        <begin position="255"/>
        <end position="276"/>
    </location>
</feature>
<feature type="transmembrane region" description="Helical" evidence="5">
    <location>
        <begin position="44"/>
        <end position="64"/>
    </location>
</feature>
<dbReference type="KEGG" id="sulj:SJPD1_0152"/>
<organism evidence="7 8">
    <name type="scientific">Sulfurospirillum diekertiae</name>
    <dbReference type="NCBI Taxonomy" id="1854492"/>
    <lineage>
        <taxon>Bacteria</taxon>
        <taxon>Pseudomonadati</taxon>
        <taxon>Campylobacterota</taxon>
        <taxon>Epsilonproteobacteria</taxon>
        <taxon>Campylobacterales</taxon>
        <taxon>Sulfurospirillaceae</taxon>
        <taxon>Sulfurospirillum</taxon>
    </lineage>
</organism>
<reference evidence="8" key="1">
    <citation type="submission" date="2017-09" db="EMBL/GenBank/DDBJ databases">
        <title>The complete genome of Sulfurospirillum sp. JPD-1.</title>
        <authorList>
            <person name="Goris T."/>
        </authorList>
    </citation>
    <scope>NUCLEOTIDE SEQUENCE [LARGE SCALE GENOMIC DNA]</scope>
    <source>
        <strain evidence="8">JPD-1</strain>
    </source>
</reference>
<evidence type="ECO:0000313" key="7">
    <source>
        <dbReference type="EMBL" id="ATB68281.1"/>
    </source>
</evidence>
<feature type="transmembrane region" description="Helical" evidence="5">
    <location>
        <begin position="282"/>
        <end position="299"/>
    </location>
</feature>
<evidence type="ECO:0000259" key="6">
    <source>
        <dbReference type="Pfam" id="PF00909"/>
    </source>
</evidence>
<accession>A0A290HAP4</accession>
<dbReference type="GO" id="GO:0016020">
    <property type="term" value="C:membrane"/>
    <property type="evidence" value="ECO:0007669"/>
    <property type="project" value="UniProtKB-SubCell"/>
</dbReference>
<feature type="transmembrane region" description="Helical" evidence="5">
    <location>
        <begin position="184"/>
        <end position="204"/>
    </location>
</feature>
<feature type="transmembrane region" description="Helical" evidence="5">
    <location>
        <begin position="12"/>
        <end position="32"/>
    </location>
</feature>
<feature type="domain" description="Ammonium transporter AmtB-like" evidence="6">
    <location>
        <begin position="14"/>
        <end position="385"/>
    </location>
</feature>